<dbReference type="GO" id="GO:0005829">
    <property type="term" value="C:cytosol"/>
    <property type="evidence" value="ECO:0007669"/>
    <property type="project" value="UniProtKB-ARBA"/>
</dbReference>
<feature type="region of interest" description="Disordered" evidence="2">
    <location>
        <begin position="77"/>
        <end position="113"/>
    </location>
</feature>
<dbReference type="SMART" id="SM00357">
    <property type="entry name" value="CSP"/>
    <property type="match status" value="2"/>
</dbReference>
<dbReference type="InterPro" id="IPR011129">
    <property type="entry name" value="CSD"/>
</dbReference>
<dbReference type="PANTHER" id="PTHR11544">
    <property type="entry name" value="COLD SHOCK DOMAIN CONTAINING PROTEINS"/>
    <property type="match status" value="1"/>
</dbReference>
<dbReference type="InterPro" id="IPR050181">
    <property type="entry name" value="Cold_shock_domain"/>
</dbReference>
<dbReference type="PROSITE" id="PS51857">
    <property type="entry name" value="CSD_2"/>
    <property type="match status" value="2"/>
</dbReference>
<feature type="compositionally biased region" description="Basic and acidic residues" evidence="2">
    <location>
        <begin position="99"/>
        <end position="112"/>
    </location>
</feature>
<proteinExistence type="predicted"/>
<dbReference type="EMBL" id="SADE01000003">
    <property type="protein sequence ID" value="RVU34715.1"/>
    <property type="molecule type" value="Genomic_DNA"/>
</dbReference>
<gene>
    <name evidence="4" type="ORF">EOI86_17845</name>
</gene>
<dbReference type="PRINTS" id="PR00050">
    <property type="entry name" value="COLDSHOCK"/>
</dbReference>
<accession>A0A437QJN2</accession>
<organism evidence="4 5">
    <name type="scientific">Hwanghaeella grinnelliae</name>
    <dbReference type="NCBI Taxonomy" id="2500179"/>
    <lineage>
        <taxon>Bacteria</taxon>
        <taxon>Pseudomonadati</taxon>
        <taxon>Pseudomonadota</taxon>
        <taxon>Alphaproteobacteria</taxon>
        <taxon>Rhodospirillales</taxon>
        <taxon>Rhodospirillaceae</taxon>
        <taxon>Hwanghaeella</taxon>
    </lineage>
</organism>
<comment type="subcellular location">
    <subcellularLocation>
        <location evidence="1">Cytoplasm</location>
    </subcellularLocation>
</comment>
<name>A0A437QJN2_9PROT</name>
<feature type="domain" description="CSD" evidence="3">
    <location>
        <begin position="13"/>
        <end position="79"/>
    </location>
</feature>
<dbReference type="InterPro" id="IPR019844">
    <property type="entry name" value="CSD_CS"/>
</dbReference>
<dbReference type="Gene3D" id="2.40.50.140">
    <property type="entry name" value="Nucleic acid-binding proteins"/>
    <property type="match status" value="2"/>
</dbReference>
<dbReference type="AlphaFoldDB" id="A0A437QJN2"/>
<dbReference type="Pfam" id="PF00313">
    <property type="entry name" value="CSD"/>
    <property type="match status" value="2"/>
</dbReference>
<evidence type="ECO:0000256" key="1">
    <source>
        <dbReference type="RuleBase" id="RU000408"/>
    </source>
</evidence>
<dbReference type="PROSITE" id="PS00352">
    <property type="entry name" value="CSD_1"/>
    <property type="match status" value="1"/>
</dbReference>
<evidence type="ECO:0000313" key="4">
    <source>
        <dbReference type="EMBL" id="RVU34715.1"/>
    </source>
</evidence>
<evidence type="ECO:0000256" key="2">
    <source>
        <dbReference type="SAM" id="MobiDB-lite"/>
    </source>
</evidence>
<dbReference type="OrthoDB" id="9791685at2"/>
<dbReference type="InterPro" id="IPR012340">
    <property type="entry name" value="NA-bd_OB-fold"/>
</dbReference>
<sequence length="183" mass="19625">MDRRLPPAVSDENVTATVKWFNATKGFGFIIPESGGRDIFIHASVIAETGNSELPEGATLVVDVMETTRGKQVAKIHSVDMSTAQAPVSRGGGFAPSEPRGRGPSDMDDRDAPVGPPIEGTIKFFDSGKGYGFIVMDDGSRDVFVSARTLERNGLMSVEPEQRVRVTARMGQKGPMAESVELI</sequence>
<dbReference type="InterPro" id="IPR002059">
    <property type="entry name" value="CSP_DNA-bd"/>
</dbReference>
<dbReference type="GO" id="GO:0003676">
    <property type="term" value="F:nucleic acid binding"/>
    <property type="evidence" value="ECO:0007669"/>
    <property type="project" value="InterPro"/>
</dbReference>
<keyword evidence="5" id="KW-1185">Reference proteome</keyword>
<evidence type="ECO:0000313" key="5">
    <source>
        <dbReference type="Proteomes" id="UP000287447"/>
    </source>
</evidence>
<evidence type="ECO:0000259" key="3">
    <source>
        <dbReference type="PROSITE" id="PS51857"/>
    </source>
</evidence>
<dbReference type="Proteomes" id="UP000287447">
    <property type="component" value="Unassembled WGS sequence"/>
</dbReference>
<protein>
    <submittedName>
        <fullName evidence="4">Cold shock domain-containing protein</fullName>
    </submittedName>
</protein>
<comment type="caution">
    <text evidence="4">The sequence shown here is derived from an EMBL/GenBank/DDBJ whole genome shotgun (WGS) entry which is preliminary data.</text>
</comment>
<dbReference type="SUPFAM" id="SSF50249">
    <property type="entry name" value="Nucleic acid-binding proteins"/>
    <property type="match status" value="2"/>
</dbReference>
<reference evidence="5" key="1">
    <citation type="submission" date="2019-01" db="EMBL/GenBank/DDBJ databases">
        <title>Gri0909 isolated from a small marine red alga.</title>
        <authorList>
            <person name="Kim J."/>
            <person name="Jeong S.E."/>
            <person name="Jeon C.O."/>
        </authorList>
    </citation>
    <scope>NUCLEOTIDE SEQUENCE [LARGE SCALE GENOMIC DNA]</scope>
    <source>
        <strain evidence="5">Gri0909</strain>
    </source>
</reference>
<feature type="domain" description="CSD" evidence="3">
    <location>
        <begin position="117"/>
        <end position="182"/>
    </location>
</feature>
<dbReference type="RefSeq" id="WP_127766801.1">
    <property type="nucleotide sequence ID" value="NZ_SADE01000003.1"/>
</dbReference>
<dbReference type="CDD" id="cd04458">
    <property type="entry name" value="CSP_CDS"/>
    <property type="match status" value="2"/>
</dbReference>